<dbReference type="Proteomes" id="UP000593564">
    <property type="component" value="Unassembled WGS sequence"/>
</dbReference>
<evidence type="ECO:0000256" key="8">
    <source>
        <dbReference type="SAM" id="Phobius"/>
    </source>
</evidence>
<dbReference type="SMART" id="SM01057">
    <property type="entry name" value="Carb_anhydrase"/>
    <property type="match status" value="2"/>
</dbReference>
<evidence type="ECO:0000313" key="11">
    <source>
        <dbReference type="Proteomes" id="UP000593564"/>
    </source>
</evidence>
<keyword evidence="8" id="KW-0472">Membrane</keyword>
<dbReference type="InterPro" id="IPR023561">
    <property type="entry name" value="Carbonic_anhydrase_a-class"/>
</dbReference>
<dbReference type="GO" id="GO:0004089">
    <property type="term" value="F:carbonate dehydratase activity"/>
    <property type="evidence" value="ECO:0007669"/>
    <property type="project" value="UniProtKB-UniRule"/>
</dbReference>
<dbReference type="InterPro" id="IPR036398">
    <property type="entry name" value="CA_dom_sf"/>
</dbReference>
<dbReference type="SUPFAM" id="SSF51069">
    <property type="entry name" value="Carbonic anhydrase"/>
    <property type="match status" value="2"/>
</dbReference>
<dbReference type="Gene3D" id="3.10.200.10">
    <property type="entry name" value="Alpha carbonic anhydrase"/>
    <property type="match status" value="2"/>
</dbReference>
<keyword evidence="6" id="KW-0732">Signal</keyword>
<organism evidence="10 11">
    <name type="scientific">Camellia sinensis</name>
    <name type="common">Tea plant</name>
    <name type="synonym">Thea sinensis</name>
    <dbReference type="NCBI Taxonomy" id="4442"/>
    <lineage>
        <taxon>Eukaryota</taxon>
        <taxon>Viridiplantae</taxon>
        <taxon>Streptophyta</taxon>
        <taxon>Embryophyta</taxon>
        <taxon>Tracheophyta</taxon>
        <taxon>Spermatophyta</taxon>
        <taxon>Magnoliopsida</taxon>
        <taxon>eudicotyledons</taxon>
        <taxon>Gunneridae</taxon>
        <taxon>Pentapetalae</taxon>
        <taxon>asterids</taxon>
        <taxon>Ericales</taxon>
        <taxon>Theaceae</taxon>
        <taxon>Camellia</taxon>
    </lineage>
</organism>
<keyword evidence="3 6" id="KW-0479">Metal-binding</keyword>
<evidence type="ECO:0000259" key="9">
    <source>
        <dbReference type="PROSITE" id="PS51144"/>
    </source>
</evidence>
<evidence type="ECO:0000256" key="2">
    <source>
        <dbReference type="ARBA" id="ARBA00012925"/>
    </source>
</evidence>
<keyword evidence="5 6" id="KW-0456">Lyase</keyword>
<sequence>MASLLTFLAIIATAFFFVDTFAIPTARQLEELETSAAFSYSGDTGPDKWGSLSPDYAACSNGKSQSPIDIVENKAVPNKTLKPLRRQYYPVNATLVNNGYNVEMEFGNAGAGVLIGNGKNYTLQQMHWHTRSEHTIDNASFDAELHLVHKASDANISVIAILYELGNGNKSDPIISKIQSQLAKLASNETEIDIGTFDTSQLWEKTNKYYRYVGSLTTPPCTENVIWHVLGEERPISNNQINALKAPLLSTCKNNYRPVQPLYGRQVAWKYLQLMQHRIIPESAHSAYDKEAQYFKIKLRRVPIVGSAPGFPHGIIDLLRIAPSMAALLTFLVIIGTAFFFVDTFAIPIAIQLEEELETSAAFSYSGDTGPDKWGSLSPDYKACSNGKSQSPINIVEDKAVRNKTLKPLRRQYYPVNATLVNNGYNVEMEFGNAGVLIGNGKNYTLQQMHWHTHSEHTINNVSFDAELHLVHQASDGSISVIAILYELGSKPDPIIAKVEHILNFIIFDQSQLGMEVETELETSAEFSYSGDTGPDKWGSLSPDYKKCSKGKSQRDQYLQPK</sequence>
<comment type="function">
    <text evidence="6">Reversible hydration of carbon dioxide.</text>
</comment>
<comment type="catalytic activity">
    <reaction evidence="6">
        <text>hydrogencarbonate + H(+) = CO2 + H2O</text>
        <dbReference type="Rhea" id="RHEA:10748"/>
        <dbReference type="ChEBI" id="CHEBI:15377"/>
        <dbReference type="ChEBI" id="CHEBI:15378"/>
        <dbReference type="ChEBI" id="CHEBI:16526"/>
        <dbReference type="ChEBI" id="CHEBI:17544"/>
        <dbReference type="EC" id="4.2.1.1"/>
    </reaction>
</comment>
<evidence type="ECO:0000313" key="10">
    <source>
        <dbReference type="EMBL" id="KAF5954035.1"/>
    </source>
</evidence>
<evidence type="ECO:0000256" key="4">
    <source>
        <dbReference type="ARBA" id="ARBA00022833"/>
    </source>
</evidence>
<feature type="domain" description="Alpha-carbonic anhydrase" evidence="9">
    <location>
        <begin position="361"/>
        <end position="562"/>
    </location>
</feature>
<evidence type="ECO:0000256" key="1">
    <source>
        <dbReference type="ARBA" id="ARBA00001947"/>
    </source>
</evidence>
<evidence type="ECO:0000256" key="6">
    <source>
        <dbReference type="RuleBase" id="RU367011"/>
    </source>
</evidence>
<evidence type="ECO:0000256" key="3">
    <source>
        <dbReference type="ARBA" id="ARBA00022723"/>
    </source>
</evidence>
<feature type="domain" description="Alpha-carbonic anhydrase" evidence="9">
    <location>
        <begin position="36"/>
        <end position="271"/>
    </location>
</feature>
<dbReference type="InterPro" id="IPR041891">
    <property type="entry name" value="Alpha_CA_prokaryot-like"/>
</dbReference>
<feature type="transmembrane region" description="Helical" evidence="8">
    <location>
        <begin position="321"/>
        <end position="342"/>
    </location>
</feature>
<comment type="similarity">
    <text evidence="6">Belongs to the alpha-carbonic anhydrase family.</text>
</comment>
<gene>
    <name evidence="10" type="ORF">HYC85_006891</name>
</gene>
<dbReference type="GO" id="GO:0008270">
    <property type="term" value="F:zinc ion binding"/>
    <property type="evidence" value="ECO:0007669"/>
    <property type="project" value="UniProtKB-UniRule"/>
</dbReference>
<name>A0A7J7HN95_CAMSI</name>
<keyword evidence="8" id="KW-1133">Transmembrane helix</keyword>
<dbReference type="Pfam" id="PF00194">
    <property type="entry name" value="Carb_anhydrase"/>
    <property type="match status" value="2"/>
</dbReference>
<proteinExistence type="inferred from homology"/>
<dbReference type="GO" id="GO:0006730">
    <property type="term" value="P:one-carbon metabolic process"/>
    <property type="evidence" value="ECO:0007669"/>
    <property type="project" value="TreeGrafter"/>
</dbReference>
<dbReference type="PANTHER" id="PTHR18952:SF236">
    <property type="entry name" value="ALPHA CARBONIC ANHYDRASE 1, CHLOROPLASTIC"/>
    <property type="match status" value="1"/>
</dbReference>
<comment type="caution">
    <text evidence="10">The sequence shown here is derived from an EMBL/GenBank/DDBJ whole genome shotgun (WGS) entry which is preliminary data.</text>
</comment>
<dbReference type="EMBL" id="JACBKZ010000003">
    <property type="protein sequence ID" value="KAF5954035.1"/>
    <property type="molecule type" value="Genomic_DNA"/>
</dbReference>
<feature type="chain" id="PRO_5029950495" description="Carbonic anhydrase" evidence="6">
    <location>
        <begin position="23"/>
        <end position="562"/>
    </location>
</feature>
<dbReference type="AlphaFoldDB" id="A0A7J7HN95"/>
<accession>A0A7J7HN95</accession>
<dbReference type="InterPro" id="IPR001148">
    <property type="entry name" value="CA_dom"/>
</dbReference>
<keyword evidence="4 6" id="KW-0862">Zinc</keyword>
<comment type="cofactor">
    <cofactor evidence="1 6">
        <name>Zn(2+)</name>
        <dbReference type="ChEBI" id="CHEBI:29105"/>
    </cofactor>
</comment>
<keyword evidence="11" id="KW-1185">Reference proteome</keyword>
<reference evidence="10 11" key="2">
    <citation type="submission" date="2020-07" db="EMBL/GenBank/DDBJ databases">
        <title>Genome assembly of wild tea tree DASZ reveals pedigree and selection history of tea varieties.</title>
        <authorList>
            <person name="Zhang W."/>
        </authorList>
    </citation>
    <scope>NUCLEOTIDE SEQUENCE [LARGE SCALE GENOMIC DNA]</scope>
    <source>
        <strain evidence="11">cv. G240</strain>
        <tissue evidence="10">Leaf</tissue>
    </source>
</reference>
<protein>
    <recommendedName>
        <fullName evidence="2 6">Carbonic anhydrase</fullName>
        <ecNumber evidence="2 6">4.2.1.1</ecNumber>
    </recommendedName>
</protein>
<reference evidence="11" key="1">
    <citation type="journal article" date="2020" name="Nat. Commun.">
        <title>Genome assembly of wild tea tree DASZ reveals pedigree and selection history of tea varieties.</title>
        <authorList>
            <person name="Zhang W."/>
            <person name="Zhang Y."/>
            <person name="Qiu H."/>
            <person name="Guo Y."/>
            <person name="Wan H."/>
            <person name="Zhang X."/>
            <person name="Scossa F."/>
            <person name="Alseekh S."/>
            <person name="Zhang Q."/>
            <person name="Wang P."/>
            <person name="Xu L."/>
            <person name="Schmidt M.H."/>
            <person name="Jia X."/>
            <person name="Li D."/>
            <person name="Zhu A."/>
            <person name="Guo F."/>
            <person name="Chen W."/>
            <person name="Ni D."/>
            <person name="Usadel B."/>
            <person name="Fernie A.R."/>
            <person name="Wen W."/>
        </authorList>
    </citation>
    <scope>NUCLEOTIDE SEQUENCE [LARGE SCALE GENOMIC DNA]</scope>
    <source>
        <strain evidence="11">cv. G240</strain>
    </source>
</reference>
<evidence type="ECO:0000256" key="5">
    <source>
        <dbReference type="ARBA" id="ARBA00023239"/>
    </source>
</evidence>
<dbReference type="PROSITE" id="PS51144">
    <property type="entry name" value="ALPHA_CA_2"/>
    <property type="match status" value="2"/>
</dbReference>
<dbReference type="EC" id="4.2.1.1" evidence="2 6"/>
<dbReference type="PANTHER" id="PTHR18952">
    <property type="entry name" value="CARBONIC ANHYDRASE"/>
    <property type="match status" value="1"/>
</dbReference>
<feature type="signal peptide" evidence="6">
    <location>
        <begin position="1"/>
        <end position="22"/>
    </location>
</feature>
<dbReference type="CDD" id="cd03124">
    <property type="entry name" value="alpha_CA_prokaryotic_like"/>
    <property type="match status" value="2"/>
</dbReference>
<dbReference type="PROSITE" id="PS00162">
    <property type="entry name" value="ALPHA_CA_1"/>
    <property type="match status" value="2"/>
</dbReference>
<dbReference type="InterPro" id="IPR018338">
    <property type="entry name" value="Carbonic_anhydrase_a-class_CS"/>
</dbReference>
<evidence type="ECO:0000256" key="7">
    <source>
        <dbReference type="SAM" id="MobiDB-lite"/>
    </source>
</evidence>
<feature type="region of interest" description="Disordered" evidence="7">
    <location>
        <begin position="526"/>
        <end position="562"/>
    </location>
</feature>
<keyword evidence="8" id="KW-0812">Transmembrane</keyword>